<keyword evidence="3" id="KW-1185">Reference proteome</keyword>
<evidence type="ECO:0000256" key="1">
    <source>
        <dbReference type="SAM" id="MobiDB-lite"/>
    </source>
</evidence>
<comment type="caution">
    <text evidence="2">The sequence shown here is derived from an EMBL/GenBank/DDBJ whole genome shotgun (WGS) entry which is preliminary data.</text>
</comment>
<protein>
    <submittedName>
        <fullName evidence="2">Uncharacterized protein</fullName>
    </submittedName>
</protein>
<name>A0AAD7G9X0_MYCRO</name>
<proteinExistence type="predicted"/>
<organism evidence="2 3">
    <name type="scientific">Mycena rosella</name>
    <name type="common">Pink bonnet</name>
    <name type="synonym">Agaricus rosellus</name>
    <dbReference type="NCBI Taxonomy" id="1033263"/>
    <lineage>
        <taxon>Eukaryota</taxon>
        <taxon>Fungi</taxon>
        <taxon>Dikarya</taxon>
        <taxon>Basidiomycota</taxon>
        <taxon>Agaricomycotina</taxon>
        <taxon>Agaricomycetes</taxon>
        <taxon>Agaricomycetidae</taxon>
        <taxon>Agaricales</taxon>
        <taxon>Marasmiineae</taxon>
        <taxon>Mycenaceae</taxon>
        <taxon>Mycena</taxon>
    </lineage>
</organism>
<dbReference type="EMBL" id="JARKIE010000117">
    <property type="protein sequence ID" value="KAJ7681491.1"/>
    <property type="molecule type" value="Genomic_DNA"/>
</dbReference>
<feature type="compositionally biased region" description="Basic and acidic residues" evidence="1">
    <location>
        <begin position="189"/>
        <end position="209"/>
    </location>
</feature>
<evidence type="ECO:0000313" key="3">
    <source>
        <dbReference type="Proteomes" id="UP001221757"/>
    </source>
</evidence>
<gene>
    <name evidence="2" type="ORF">B0H17DRAFT_1076136</name>
</gene>
<sequence>MVRVQSSYYPAGHTFRVRTISPRSRWRGLIAGLQEKRSSIQKRCREMAMTNGAECIHSMYPVDEVTTHRRIRLDRRECAPAVPRERLVVEIYPRRPKVRDLPADNQARPDTVELGIEETGIAVGQSARTGYGVDEWPRHRAAAGEVRRVEGSRDKGRTAASEIDVGADFPERDDFPRDEGAGCSEDSGDEGKEHGEGVHCGLERSSEGK</sequence>
<dbReference type="Proteomes" id="UP001221757">
    <property type="component" value="Unassembled WGS sequence"/>
</dbReference>
<dbReference type="AlphaFoldDB" id="A0AAD7G9X0"/>
<accession>A0AAD7G9X0</accession>
<evidence type="ECO:0000313" key="2">
    <source>
        <dbReference type="EMBL" id="KAJ7681491.1"/>
    </source>
</evidence>
<reference evidence="2" key="1">
    <citation type="submission" date="2023-03" db="EMBL/GenBank/DDBJ databases">
        <title>Massive genome expansion in bonnet fungi (Mycena s.s.) driven by repeated elements and novel gene families across ecological guilds.</title>
        <authorList>
            <consortium name="Lawrence Berkeley National Laboratory"/>
            <person name="Harder C.B."/>
            <person name="Miyauchi S."/>
            <person name="Viragh M."/>
            <person name="Kuo A."/>
            <person name="Thoen E."/>
            <person name="Andreopoulos B."/>
            <person name="Lu D."/>
            <person name="Skrede I."/>
            <person name="Drula E."/>
            <person name="Henrissat B."/>
            <person name="Morin E."/>
            <person name="Kohler A."/>
            <person name="Barry K."/>
            <person name="LaButti K."/>
            <person name="Morin E."/>
            <person name="Salamov A."/>
            <person name="Lipzen A."/>
            <person name="Mereny Z."/>
            <person name="Hegedus B."/>
            <person name="Baldrian P."/>
            <person name="Stursova M."/>
            <person name="Weitz H."/>
            <person name="Taylor A."/>
            <person name="Grigoriev I.V."/>
            <person name="Nagy L.G."/>
            <person name="Martin F."/>
            <person name="Kauserud H."/>
        </authorList>
    </citation>
    <scope>NUCLEOTIDE SEQUENCE</scope>
    <source>
        <strain evidence="2">CBHHK067</strain>
    </source>
</reference>
<feature type="region of interest" description="Disordered" evidence="1">
    <location>
        <begin position="143"/>
        <end position="209"/>
    </location>
</feature>
<feature type="compositionally biased region" description="Basic and acidic residues" evidence="1">
    <location>
        <begin position="169"/>
        <end position="180"/>
    </location>
</feature>
<feature type="compositionally biased region" description="Basic and acidic residues" evidence="1">
    <location>
        <begin position="145"/>
        <end position="157"/>
    </location>
</feature>